<organism evidence="3 4">
    <name type="scientific">Saccharomonospora amisosensis</name>
    <dbReference type="NCBI Taxonomy" id="1128677"/>
    <lineage>
        <taxon>Bacteria</taxon>
        <taxon>Bacillati</taxon>
        <taxon>Actinomycetota</taxon>
        <taxon>Actinomycetes</taxon>
        <taxon>Pseudonocardiales</taxon>
        <taxon>Pseudonocardiaceae</taxon>
        <taxon>Saccharomonospora</taxon>
    </lineage>
</organism>
<evidence type="ECO:0000256" key="2">
    <source>
        <dbReference type="SAM" id="MobiDB-lite"/>
    </source>
</evidence>
<name>A0A7X5ZTV5_9PSEU</name>
<evidence type="ECO:0000313" key="4">
    <source>
        <dbReference type="Proteomes" id="UP000545493"/>
    </source>
</evidence>
<feature type="region of interest" description="Disordered" evidence="2">
    <location>
        <begin position="150"/>
        <end position="237"/>
    </location>
</feature>
<reference evidence="3 4" key="1">
    <citation type="submission" date="2020-03" db="EMBL/GenBank/DDBJ databases">
        <title>Sequencing the genomes of 1000 actinobacteria strains.</title>
        <authorList>
            <person name="Klenk H.-P."/>
        </authorList>
    </citation>
    <scope>NUCLEOTIDE SEQUENCE [LARGE SCALE GENOMIC DNA]</scope>
    <source>
        <strain evidence="3 4">DSM 45685</strain>
    </source>
</reference>
<proteinExistence type="predicted"/>
<feature type="coiled-coil region" evidence="1">
    <location>
        <begin position="111"/>
        <end position="138"/>
    </location>
</feature>
<gene>
    <name evidence="3" type="ORF">FHU38_005111</name>
</gene>
<sequence length="237" mass="25601">MATTKPDDVRKAVNTAFEQIKTSMLAALGAGNLAGQAVADAVAKARARVNESSEVARKNIEELPSDVEGLRERLDPTELRKLLDEYTDAALKLYHQLAESGEQTWERFVSQPQVKRSIEQLEEALQAAQERVDEVASDARERMDEVVSMVAGRTRQAGERAGTVTEDVADKVADRIVEQAPAAEAPAEPAKAPQKAAQQRKPAKTQAKTTKAAARDTGARTSSTPRKPQGGSRKSGE</sequence>
<dbReference type="RefSeq" id="WP_167177058.1">
    <property type="nucleotide sequence ID" value="NZ_JAAOYM010000002.1"/>
</dbReference>
<dbReference type="Proteomes" id="UP000545493">
    <property type="component" value="Unassembled WGS sequence"/>
</dbReference>
<comment type="caution">
    <text evidence="3">The sequence shown here is derived from an EMBL/GenBank/DDBJ whole genome shotgun (WGS) entry which is preliminary data.</text>
</comment>
<evidence type="ECO:0000256" key="1">
    <source>
        <dbReference type="SAM" id="Coils"/>
    </source>
</evidence>
<dbReference type="EMBL" id="JAAOYM010000002">
    <property type="protein sequence ID" value="NIJ14710.1"/>
    <property type="molecule type" value="Genomic_DNA"/>
</dbReference>
<dbReference type="AlphaFoldDB" id="A0A7X5ZTV5"/>
<accession>A0A7X5ZTV5</accession>
<feature type="compositionally biased region" description="Basic and acidic residues" evidence="2">
    <location>
        <begin position="168"/>
        <end position="177"/>
    </location>
</feature>
<evidence type="ECO:0000313" key="3">
    <source>
        <dbReference type="EMBL" id="NIJ14710.1"/>
    </source>
</evidence>
<protein>
    <submittedName>
        <fullName evidence="3">Heparin binding hemagglutinin HbhA</fullName>
    </submittedName>
</protein>
<keyword evidence="1" id="KW-0175">Coiled coil</keyword>
<keyword evidence="4" id="KW-1185">Reference proteome</keyword>
<feature type="compositionally biased region" description="Low complexity" evidence="2">
    <location>
        <begin position="178"/>
        <end position="212"/>
    </location>
</feature>